<reference evidence="3 4" key="1">
    <citation type="submission" date="2024-09" db="EMBL/GenBank/DDBJ databases">
        <title>Taxonomic and Genotyping Characterization of Leptospira Strains isolated from Multiple Sources in Colombia highlights the importance of intermediate species.</title>
        <authorList>
            <person name="Torres Higuera L."/>
            <person name="Rojas Tapias D."/>
            <person name="Jimenez Velasquez S."/>
            <person name="Renjifo Ibanez C."/>
        </authorList>
    </citation>
    <scope>NUCLEOTIDE SEQUENCE [LARGE SCALE GENOMIC DNA]</scope>
    <source>
        <strain evidence="3 4">Lep080</strain>
    </source>
</reference>
<dbReference type="InterPro" id="IPR023393">
    <property type="entry name" value="START-like_dom_sf"/>
</dbReference>
<proteinExistence type="inferred from homology"/>
<dbReference type="EMBL" id="JBHILJ010000004">
    <property type="protein sequence ID" value="MFB5736758.1"/>
    <property type="molecule type" value="Genomic_DNA"/>
</dbReference>
<dbReference type="Pfam" id="PF08327">
    <property type="entry name" value="AHSA1"/>
    <property type="match status" value="1"/>
</dbReference>
<dbReference type="InterPro" id="IPR013538">
    <property type="entry name" value="ASHA1/2-like_C"/>
</dbReference>
<name>A0ABV5BN58_9LEPT</name>
<sequence>MEIKYETYIGADPSKVWKIIIDKEESAKIFHGCGIESDFKVGSAYAYVGPGIAGDRTIHVEGKILEILPNRKVSMSMVVGSVYGEKYKDFESRVIYSLEPYGKITHLKLINDQIKEGDPSYQNSVDGGWARVLSSIKTLAETGKPLDLPMPGE</sequence>
<dbReference type="SUPFAM" id="SSF55961">
    <property type="entry name" value="Bet v1-like"/>
    <property type="match status" value="1"/>
</dbReference>
<organism evidence="3 4">
    <name type="scientific">Leptospira wolffii</name>
    <dbReference type="NCBI Taxonomy" id="409998"/>
    <lineage>
        <taxon>Bacteria</taxon>
        <taxon>Pseudomonadati</taxon>
        <taxon>Spirochaetota</taxon>
        <taxon>Spirochaetia</taxon>
        <taxon>Leptospirales</taxon>
        <taxon>Leptospiraceae</taxon>
        <taxon>Leptospira</taxon>
    </lineage>
</organism>
<evidence type="ECO:0000313" key="3">
    <source>
        <dbReference type="EMBL" id="MFB5736758.1"/>
    </source>
</evidence>
<evidence type="ECO:0000256" key="1">
    <source>
        <dbReference type="ARBA" id="ARBA00006817"/>
    </source>
</evidence>
<gene>
    <name evidence="3" type="ORF">ACE5IX_09580</name>
</gene>
<comment type="caution">
    <text evidence="3">The sequence shown here is derived from an EMBL/GenBank/DDBJ whole genome shotgun (WGS) entry which is preliminary data.</text>
</comment>
<evidence type="ECO:0000259" key="2">
    <source>
        <dbReference type="Pfam" id="PF08327"/>
    </source>
</evidence>
<keyword evidence="4" id="KW-1185">Reference proteome</keyword>
<feature type="domain" description="Activator of Hsp90 ATPase homologue 1/2-like C-terminal" evidence="2">
    <location>
        <begin position="11"/>
        <end position="140"/>
    </location>
</feature>
<accession>A0ABV5BN58</accession>
<dbReference type="Gene3D" id="3.30.530.20">
    <property type="match status" value="1"/>
</dbReference>
<dbReference type="RefSeq" id="WP_210414440.1">
    <property type="nucleotide sequence ID" value="NZ_JBHILI010000005.1"/>
</dbReference>
<dbReference type="Proteomes" id="UP001580391">
    <property type="component" value="Unassembled WGS sequence"/>
</dbReference>
<evidence type="ECO:0000313" key="4">
    <source>
        <dbReference type="Proteomes" id="UP001580391"/>
    </source>
</evidence>
<comment type="similarity">
    <text evidence="1">Belongs to the AHA1 family.</text>
</comment>
<protein>
    <submittedName>
        <fullName evidence="3">SRPBCC domain-containing protein</fullName>
    </submittedName>
</protein>